<dbReference type="EMBL" id="REGN01009727">
    <property type="protein sequence ID" value="RNA00479.1"/>
    <property type="molecule type" value="Genomic_DNA"/>
</dbReference>
<sequence>MVKKSTFWIKTNYFVLSSHFYVYASRDSSFALNPHSQHTNIFLEAVNVCCSPQLISCDTRWYQLRKKYQAL</sequence>
<evidence type="ECO:0000313" key="2">
    <source>
        <dbReference type="Proteomes" id="UP000276133"/>
    </source>
</evidence>
<accession>A0A3M7PNB9</accession>
<comment type="caution">
    <text evidence="1">The sequence shown here is derived from an EMBL/GenBank/DDBJ whole genome shotgun (WGS) entry which is preliminary data.</text>
</comment>
<organism evidence="1 2">
    <name type="scientific">Brachionus plicatilis</name>
    <name type="common">Marine rotifer</name>
    <name type="synonym">Brachionus muelleri</name>
    <dbReference type="NCBI Taxonomy" id="10195"/>
    <lineage>
        <taxon>Eukaryota</taxon>
        <taxon>Metazoa</taxon>
        <taxon>Spiralia</taxon>
        <taxon>Gnathifera</taxon>
        <taxon>Rotifera</taxon>
        <taxon>Eurotatoria</taxon>
        <taxon>Monogononta</taxon>
        <taxon>Pseudotrocha</taxon>
        <taxon>Ploima</taxon>
        <taxon>Brachionidae</taxon>
        <taxon>Brachionus</taxon>
    </lineage>
</organism>
<evidence type="ECO:0000313" key="1">
    <source>
        <dbReference type="EMBL" id="RNA00479.1"/>
    </source>
</evidence>
<name>A0A3M7PNB9_BRAPC</name>
<keyword evidence="2" id="KW-1185">Reference proteome</keyword>
<dbReference type="AlphaFoldDB" id="A0A3M7PNB9"/>
<proteinExistence type="predicted"/>
<protein>
    <submittedName>
        <fullName evidence="1">Uncharacterized protein</fullName>
    </submittedName>
</protein>
<dbReference type="Proteomes" id="UP000276133">
    <property type="component" value="Unassembled WGS sequence"/>
</dbReference>
<reference evidence="1 2" key="1">
    <citation type="journal article" date="2018" name="Sci. Rep.">
        <title>Genomic signatures of local adaptation to the degree of environmental predictability in rotifers.</title>
        <authorList>
            <person name="Franch-Gras L."/>
            <person name="Hahn C."/>
            <person name="Garcia-Roger E.M."/>
            <person name="Carmona M.J."/>
            <person name="Serra M."/>
            <person name="Gomez A."/>
        </authorList>
    </citation>
    <scope>NUCLEOTIDE SEQUENCE [LARGE SCALE GENOMIC DNA]</scope>
    <source>
        <strain evidence="1">HYR1</strain>
    </source>
</reference>
<gene>
    <name evidence="1" type="ORF">BpHYR1_035980</name>
</gene>